<gene>
    <name evidence="2" type="ORF">DFJ67_1818</name>
</gene>
<dbReference type="EMBL" id="QUMQ01000001">
    <property type="protein sequence ID" value="REF95855.1"/>
    <property type="molecule type" value="Genomic_DNA"/>
</dbReference>
<protein>
    <submittedName>
        <fullName evidence="2">Uncharacterized protein</fullName>
    </submittedName>
</protein>
<dbReference type="NCBIfam" id="NF038083">
    <property type="entry name" value="CU044_5270_fam"/>
    <property type="match status" value="1"/>
</dbReference>
<organism evidence="2 3">
    <name type="scientific">Asanoa ferruginea</name>
    <dbReference type="NCBI Taxonomy" id="53367"/>
    <lineage>
        <taxon>Bacteria</taxon>
        <taxon>Bacillati</taxon>
        <taxon>Actinomycetota</taxon>
        <taxon>Actinomycetes</taxon>
        <taxon>Micromonosporales</taxon>
        <taxon>Micromonosporaceae</taxon>
        <taxon>Asanoa</taxon>
    </lineage>
</organism>
<evidence type="ECO:0000313" key="3">
    <source>
        <dbReference type="Proteomes" id="UP000256913"/>
    </source>
</evidence>
<dbReference type="OrthoDB" id="3467914at2"/>
<comment type="caution">
    <text evidence="2">The sequence shown here is derived from an EMBL/GenBank/DDBJ whole genome shotgun (WGS) entry which is preliminary data.</text>
</comment>
<keyword evidence="1" id="KW-0472">Membrane</keyword>
<keyword evidence="1" id="KW-0812">Transmembrane</keyword>
<feature type="transmembrane region" description="Helical" evidence="1">
    <location>
        <begin position="46"/>
        <end position="66"/>
    </location>
</feature>
<dbReference type="RefSeq" id="WP_116067469.1">
    <property type="nucleotide sequence ID" value="NZ_BONB01000135.1"/>
</dbReference>
<reference evidence="2 3" key="1">
    <citation type="submission" date="2018-08" db="EMBL/GenBank/DDBJ databases">
        <title>Sequencing the genomes of 1000 actinobacteria strains.</title>
        <authorList>
            <person name="Klenk H.-P."/>
        </authorList>
    </citation>
    <scope>NUCLEOTIDE SEQUENCE [LARGE SCALE GENOMIC DNA]</scope>
    <source>
        <strain evidence="2 3">DSM 44099</strain>
    </source>
</reference>
<keyword evidence="1" id="KW-1133">Transmembrane helix</keyword>
<dbReference type="Proteomes" id="UP000256913">
    <property type="component" value="Unassembled WGS sequence"/>
</dbReference>
<evidence type="ECO:0000313" key="2">
    <source>
        <dbReference type="EMBL" id="REF95855.1"/>
    </source>
</evidence>
<dbReference type="AlphaFoldDB" id="A0A3D9ZF23"/>
<sequence>MTTHRDALRELAEARPGRLTPDAPPADPIAFTAHPQQTRGLPTRRLVLAGGALVAAAAVGVTAIVVPKATQPPADTATAAGPAPAPQTAQDWLLVAATSSATAPARAGRYWVYRSEEAAKDHPTLVIEQWLSTVDRAPTAAYFRDPVSGAWSRRDMQGHSAANNFLLGGQGRSAQAIAALPADPDKLKAKLLTWYAGGDGDQADFLFYSASALVLSLPARPQVRSAAYRMLAGVPGITALGRVTDAAGRTGIAVAISHRGDSGAQGQVRLIIDPTTGAALAQERWTDGVRSSYTALLTAGWSNEDPPAAADIH</sequence>
<accession>A0A3D9ZF23</accession>
<proteinExistence type="predicted"/>
<name>A0A3D9ZF23_9ACTN</name>
<evidence type="ECO:0000256" key="1">
    <source>
        <dbReference type="SAM" id="Phobius"/>
    </source>
</evidence>
<keyword evidence="3" id="KW-1185">Reference proteome</keyword>
<dbReference type="InterPro" id="IPR047789">
    <property type="entry name" value="CU044_5270-like"/>
</dbReference>